<name>A0ABP8TKZ1_9ACTN</name>
<dbReference type="PANTHER" id="PTHR23404">
    <property type="entry name" value="MOLYBDOPTERIN SYNTHASE RELATED"/>
    <property type="match status" value="1"/>
</dbReference>
<dbReference type="Proteomes" id="UP001500212">
    <property type="component" value="Unassembled WGS sequence"/>
</dbReference>
<dbReference type="Pfam" id="PF02391">
    <property type="entry name" value="MoaE"/>
    <property type="match status" value="1"/>
</dbReference>
<dbReference type="InterPro" id="IPR036563">
    <property type="entry name" value="MoaE_sf"/>
</dbReference>
<evidence type="ECO:0000313" key="1">
    <source>
        <dbReference type="EMBL" id="GAA4607821.1"/>
    </source>
</evidence>
<gene>
    <name evidence="1" type="ORF">GCM10023195_30040</name>
</gene>
<keyword evidence="2" id="KW-1185">Reference proteome</keyword>
<dbReference type="EMBL" id="BAABHJ010000008">
    <property type="protein sequence ID" value="GAA4607821.1"/>
    <property type="molecule type" value="Genomic_DNA"/>
</dbReference>
<organism evidence="1 2">
    <name type="scientific">Actinoallomurus liliacearum</name>
    <dbReference type="NCBI Taxonomy" id="1080073"/>
    <lineage>
        <taxon>Bacteria</taxon>
        <taxon>Bacillati</taxon>
        <taxon>Actinomycetota</taxon>
        <taxon>Actinomycetes</taxon>
        <taxon>Streptosporangiales</taxon>
        <taxon>Thermomonosporaceae</taxon>
        <taxon>Actinoallomurus</taxon>
    </lineage>
</organism>
<proteinExistence type="predicted"/>
<protein>
    <submittedName>
        <fullName evidence="1">Molybdenum cofactor biosynthesis protein MoaE</fullName>
    </submittedName>
</protein>
<dbReference type="CDD" id="cd00756">
    <property type="entry name" value="MoaE"/>
    <property type="match status" value="1"/>
</dbReference>
<accession>A0ABP8TKZ1</accession>
<evidence type="ECO:0000313" key="2">
    <source>
        <dbReference type="Proteomes" id="UP001500212"/>
    </source>
</evidence>
<reference evidence="2" key="1">
    <citation type="journal article" date="2019" name="Int. J. Syst. Evol. Microbiol.">
        <title>The Global Catalogue of Microorganisms (GCM) 10K type strain sequencing project: providing services to taxonomists for standard genome sequencing and annotation.</title>
        <authorList>
            <consortium name="The Broad Institute Genomics Platform"/>
            <consortium name="The Broad Institute Genome Sequencing Center for Infectious Disease"/>
            <person name="Wu L."/>
            <person name="Ma J."/>
        </authorList>
    </citation>
    <scope>NUCLEOTIDE SEQUENCE [LARGE SCALE GENOMIC DNA]</scope>
    <source>
        <strain evidence="2">JCM 17938</strain>
    </source>
</reference>
<dbReference type="InterPro" id="IPR003448">
    <property type="entry name" value="Mopterin_biosynth_MoaE"/>
</dbReference>
<sequence length="155" mass="16720">MLTRGDFRPAGTVRPVDVIRLAEIRDTALSVDEVLAAVTDPGAGGTALFVGTVRDEDHRRAVARLSYSAHPTAVEALRTVLEKVAAEFPVRALAATHRVGDLEIGDLAVVVAAACPHRAEAFAACRKLIDDLKAEVPIWKHQRFTDGDEEWVGTD</sequence>
<dbReference type="Gene3D" id="3.90.1170.40">
    <property type="entry name" value="Molybdopterin biosynthesis MoaE subunit"/>
    <property type="match status" value="1"/>
</dbReference>
<dbReference type="SUPFAM" id="SSF54690">
    <property type="entry name" value="Molybdopterin synthase subunit MoaE"/>
    <property type="match status" value="1"/>
</dbReference>
<comment type="caution">
    <text evidence="1">The sequence shown here is derived from an EMBL/GenBank/DDBJ whole genome shotgun (WGS) entry which is preliminary data.</text>
</comment>